<sequence>MNKTFILALTYQEAKSFIYKDGLNSNPGDYIILNNPYQLNGMESPVVKIMPNAYRREDFLDMMDAIHMRRGTIIR</sequence>
<accession>A0A6J7X0X4</accession>
<evidence type="ECO:0000313" key="1">
    <source>
        <dbReference type="EMBL" id="CAB5222014.1"/>
    </source>
</evidence>
<proteinExistence type="predicted"/>
<dbReference type="EMBL" id="LR798294">
    <property type="protein sequence ID" value="CAB5222014.1"/>
    <property type="molecule type" value="Genomic_DNA"/>
</dbReference>
<protein>
    <submittedName>
        <fullName evidence="1">Uncharacterized protein</fullName>
    </submittedName>
</protein>
<reference evidence="1" key="1">
    <citation type="submission" date="2020-05" db="EMBL/GenBank/DDBJ databases">
        <authorList>
            <person name="Chiriac C."/>
            <person name="Salcher M."/>
            <person name="Ghai R."/>
            <person name="Kavagutti S V."/>
        </authorList>
    </citation>
    <scope>NUCLEOTIDE SEQUENCE</scope>
</reference>
<name>A0A6J7X0X4_9CAUD</name>
<organism evidence="1">
    <name type="scientific">uncultured Caudovirales phage</name>
    <dbReference type="NCBI Taxonomy" id="2100421"/>
    <lineage>
        <taxon>Viruses</taxon>
        <taxon>Duplodnaviria</taxon>
        <taxon>Heunggongvirae</taxon>
        <taxon>Uroviricota</taxon>
        <taxon>Caudoviricetes</taxon>
        <taxon>Peduoviridae</taxon>
        <taxon>Maltschvirus</taxon>
        <taxon>Maltschvirus maltsch</taxon>
    </lineage>
</organism>
<gene>
    <name evidence="1" type="ORF">UFOVP242_228</name>
</gene>